<feature type="signal peptide" evidence="2">
    <location>
        <begin position="1"/>
        <end position="16"/>
    </location>
</feature>
<evidence type="ECO:0000313" key="4">
    <source>
        <dbReference type="EMBL" id="MBR1140051.1"/>
    </source>
</evidence>
<keyword evidence="2" id="KW-0732">Signal</keyword>
<evidence type="ECO:0000313" key="5">
    <source>
        <dbReference type="Proteomes" id="UP001314635"/>
    </source>
</evidence>
<dbReference type="Proteomes" id="UP001314635">
    <property type="component" value="Unassembled WGS sequence"/>
</dbReference>
<name>A0ABS5GG24_9BRAD</name>
<feature type="region of interest" description="Disordered" evidence="1">
    <location>
        <begin position="20"/>
        <end position="39"/>
    </location>
</feature>
<evidence type="ECO:0000256" key="2">
    <source>
        <dbReference type="SAM" id="SignalP"/>
    </source>
</evidence>
<comment type="caution">
    <text evidence="4">The sequence shown here is derived from an EMBL/GenBank/DDBJ whole genome shotgun (WGS) entry which is preliminary data.</text>
</comment>
<evidence type="ECO:0000256" key="1">
    <source>
        <dbReference type="SAM" id="MobiDB-lite"/>
    </source>
</evidence>
<sequence length="101" mass="11608">MRIMMLAMLISTAASAATVAREDDRERRDAMRRAVESGDAMPLSQILPKLRSRIAGDVTGVDVERQRGRWRYEFRIIGRDGRVRDVYVDARSGEIERIEEK</sequence>
<protein>
    <submittedName>
        <fullName evidence="4">PepSY domain-containing protein</fullName>
    </submittedName>
</protein>
<dbReference type="Pfam" id="PF03413">
    <property type="entry name" value="PepSY"/>
    <property type="match status" value="1"/>
</dbReference>
<evidence type="ECO:0000259" key="3">
    <source>
        <dbReference type="Pfam" id="PF03413"/>
    </source>
</evidence>
<reference evidence="5" key="1">
    <citation type="journal article" date="2021" name="ISME J.">
        <title>Evolutionary origin and ecological implication of a unique nif island in free-living Bradyrhizobium lineages.</title>
        <authorList>
            <person name="Tao J."/>
        </authorList>
    </citation>
    <scope>NUCLEOTIDE SEQUENCE [LARGE SCALE GENOMIC DNA]</scope>
    <source>
        <strain evidence="5">SZCCT0094</strain>
    </source>
</reference>
<feature type="chain" id="PRO_5046701550" evidence="2">
    <location>
        <begin position="17"/>
        <end position="101"/>
    </location>
</feature>
<dbReference type="EMBL" id="JAFCLK010000036">
    <property type="protein sequence ID" value="MBR1140051.1"/>
    <property type="molecule type" value="Genomic_DNA"/>
</dbReference>
<proteinExistence type="predicted"/>
<dbReference type="Gene3D" id="3.10.450.40">
    <property type="match status" value="1"/>
</dbReference>
<feature type="domain" description="PepSY" evidence="3">
    <location>
        <begin position="41"/>
        <end position="99"/>
    </location>
</feature>
<feature type="compositionally biased region" description="Basic and acidic residues" evidence="1">
    <location>
        <begin position="20"/>
        <end position="36"/>
    </location>
</feature>
<accession>A0ABS5GG24</accession>
<keyword evidence="5" id="KW-1185">Reference proteome</keyword>
<gene>
    <name evidence="4" type="ORF">JQ619_30270</name>
</gene>
<dbReference type="RefSeq" id="WP_012045493.1">
    <property type="nucleotide sequence ID" value="NZ_JABFDP010000033.1"/>
</dbReference>
<organism evidence="4 5">
    <name type="scientific">Bradyrhizobium denitrificans</name>
    <dbReference type="NCBI Taxonomy" id="2734912"/>
    <lineage>
        <taxon>Bacteria</taxon>
        <taxon>Pseudomonadati</taxon>
        <taxon>Pseudomonadota</taxon>
        <taxon>Alphaproteobacteria</taxon>
        <taxon>Hyphomicrobiales</taxon>
        <taxon>Nitrobacteraceae</taxon>
        <taxon>Bradyrhizobium</taxon>
    </lineage>
</organism>
<dbReference type="InterPro" id="IPR025711">
    <property type="entry name" value="PepSY"/>
</dbReference>